<evidence type="ECO:0000313" key="2">
    <source>
        <dbReference type="Proteomes" id="UP000054826"/>
    </source>
</evidence>
<sequence>MPRTSHNTVMTMQMEKLLCELKIFYRNDVADHYWDTQRPELLTGAHCNFLNIAYYFAFVKFIPTTKATTDDQC</sequence>
<dbReference type="EMBL" id="JYDV01000015">
    <property type="protein sequence ID" value="KRZ42283.1"/>
    <property type="molecule type" value="Genomic_DNA"/>
</dbReference>
<accession>A0A0V1K501</accession>
<organism evidence="1 2">
    <name type="scientific">Trichinella pseudospiralis</name>
    <name type="common">Parasitic roundworm</name>
    <dbReference type="NCBI Taxonomy" id="6337"/>
    <lineage>
        <taxon>Eukaryota</taxon>
        <taxon>Metazoa</taxon>
        <taxon>Ecdysozoa</taxon>
        <taxon>Nematoda</taxon>
        <taxon>Enoplea</taxon>
        <taxon>Dorylaimia</taxon>
        <taxon>Trichinellida</taxon>
        <taxon>Trichinellidae</taxon>
        <taxon>Trichinella</taxon>
    </lineage>
</organism>
<name>A0A0V1K501_TRIPS</name>
<protein>
    <submittedName>
        <fullName evidence="1">Uncharacterized protein</fullName>
    </submittedName>
</protein>
<reference evidence="1 2" key="1">
    <citation type="submission" date="2015-01" db="EMBL/GenBank/DDBJ databases">
        <title>Evolution of Trichinella species and genotypes.</title>
        <authorList>
            <person name="Korhonen P.K."/>
            <person name="Edoardo P."/>
            <person name="Giuseppe L.R."/>
            <person name="Gasser R.B."/>
        </authorList>
    </citation>
    <scope>NUCLEOTIDE SEQUENCE [LARGE SCALE GENOMIC DNA]</scope>
    <source>
        <strain evidence="1">ISS176</strain>
    </source>
</reference>
<proteinExistence type="predicted"/>
<evidence type="ECO:0000313" key="1">
    <source>
        <dbReference type="EMBL" id="KRZ42283.1"/>
    </source>
</evidence>
<comment type="caution">
    <text evidence="1">The sequence shown here is derived from an EMBL/GenBank/DDBJ whole genome shotgun (WGS) entry which is preliminary data.</text>
</comment>
<dbReference type="Proteomes" id="UP000054826">
    <property type="component" value="Unassembled WGS sequence"/>
</dbReference>
<gene>
    <name evidence="1" type="ORF">T4C_8774</name>
</gene>
<dbReference type="AlphaFoldDB" id="A0A0V1K501"/>